<comment type="caution">
    <text evidence="2">The sequence shown here is derived from an EMBL/GenBank/DDBJ whole genome shotgun (WGS) entry which is preliminary data.</text>
</comment>
<reference evidence="2" key="1">
    <citation type="submission" date="2019-08" db="EMBL/GenBank/DDBJ databases">
        <authorList>
            <person name="Kucharzyk K."/>
            <person name="Murdoch R.W."/>
            <person name="Higgins S."/>
            <person name="Loffler F."/>
        </authorList>
    </citation>
    <scope>NUCLEOTIDE SEQUENCE</scope>
</reference>
<gene>
    <name evidence="2" type="ORF">SDC9_177396</name>
</gene>
<organism evidence="2">
    <name type="scientific">bioreactor metagenome</name>
    <dbReference type="NCBI Taxonomy" id="1076179"/>
    <lineage>
        <taxon>unclassified sequences</taxon>
        <taxon>metagenomes</taxon>
        <taxon>ecological metagenomes</taxon>
    </lineage>
</organism>
<sequence>MLCAALAFARVGDTAKAAELCVRVPADKMSANELKLYARIAALNGVGAAASDAARRILEQTPAKQHDLLKKQYFTEADFKKVAELDAFRKALNTASKAEDDCAGCPNRGTSKCDGKHNH</sequence>
<dbReference type="AlphaFoldDB" id="A0A645GW10"/>
<evidence type="ECO:0000313" key="2">
    <source>
        <dbReference type="EMBL" id="MPN29939.1"/>
    </source>
</evidence>
<accession>A0A645GW10</accession>
<protein>
    <submittedName>
        <fullName evidence="2">Uncharacterized protein</fullName>
    </submittedName>
</protein>
<name>A0A645GW10_9ZZZZ</name>
<evidence type="ECO:0000256" key="1">
    <source>
        <dbReference type="SAM" id="MobiDB-lite"/>
    </source>
</evidence>
<dbReference type="EMBL" id="VSSQ01080856">
    <property type="protein sequence ID" value="MPN29939.1"/>
    <property type="molecule type" value="Genomic_DNA"/>
</dbReference>
<feature type="region of interest" description="Disordered" evidence="1">
    <location>
        <begin position="95"/>
        <end position="119"/>
    </location>
</feature>
<proteinExistence type="predicted"/>